<keyword evidence="2" id="KW-0489">Methyltransferase</keyword>
<evidence type="ECO:0000313" key="2">
    <source>
        <dbReference type="EMBL" id="GAA4520328.1"/>
    </source>
</evidence>
<dbReference type="CDD" id="cd02440">
    <property type="entry name" value="AdoMet_MTases"/>
    <property type="match status" value="1"/>
</dbReference>
<dbReference type="Gene3D" id="3.40.50.150">
    <property type="entry name" value="Vaccinia Virus protein VP39"/>
    <property type="match status" value="1"/>
</dbReference>
<organism evidence="2 3">
    <name type="scientific">Actinoallomurus oryzae</name>
    <dbReference type="NCBI Taxonomy" id="502180"/>
    <lineage>
        <taxon>Bacteria</taxon>
        <taxon>Bacillati</taxon>
        <taxon>Actinomycetota</taxon>
        <taxon>Actinomycetes</taxon>
        <taxon>Streptosporangiales</taxon>
        <taxon>Thermomonosporaceae</taxon>
        <taxon>Actinoallomurus</taxon>
    </lineage>
</organism>
<feature type="domain" description="Methyltransferase" evidence="1">
    <location>
        <begin position="43"/>
        <end position="116"/>
    </location>
</feature>
<sequence>MRRVNSPDRLRWNAKYAARTTPSFSVHPLAARALAPPLPDGPVLDLACGLSGDPLSAAEAGRAVTAVDVSDVALERLDAEVRRRGLEDRITLIHADLLEWRPPRSSYAAVRCFGYWDRELFGPAAAAVLPGGALAWEAFTEEARRHRPLPAAWCLAPGEPASLLPEDFTVLDVTDEREKRRILARRDPPL</sequence>
<dbReference type="InterPro" id="IPR041698">
    <property type="entry name" value="Methyltransf_25"/>
</dbReference>
<dbReference type="EMBL" id="BAABHF010000065">
    <property type="protein sequence ID" value="GAA4520328.1"/>
    <property type="molecule type" value="Genomic_DNA"/>
</dbReference>
<keyword evidence="2" id="KW-0808">Transferase</keyword>
<gene>
    <name evidence="2" type="ORF">GCM10023191_097140</name>
</gene>
<dbReference type="GO" id="GO:0008168">
    <property type="term" value="F:methyltransferase activity"/>
    <property type="evidence" value="ECO:0007669"/>
    <property type="project" value="UniProtKB-KW"/>
</dbReference>
<dbReference type="InterPro" id="IPR029063">
    <property type="entry name" value="SAM-dependent_MTases_sf"/>
</dbReference>
<evidence type="ECO:0000313" key="3">
    <source>
        <dbReference type="Proteomes" id="UP001500503"/>
    </source>
</evidence>
<dbReference type="Proteomes" id="UP001500503">
    <property type="component" value="Unassembled WGS sequence"/>
</dbReference>
<comment type="caution">
    <text evidence="2">The sequence shown here is derived from an EMBL/GenBank/DDBJ whole genome shotgun (WGS) entry which is preliminary data.</text>
</comment>
<evidence type="ECO:0000259" key="1">
    <source>
        <dbReference type="Pfam" id="PF13649"/>
    </source>
</evidence>
<dbReference type="Pfam" id="PF13649">
    <property type="entry name" value="Methyltransf_25"/>
    <property type="match status" value="1"/>
</dbReference>
<keyword evidence="3" id="KW-1185">Reference proteome</keyword>
<dbReference type="GO" id="GO:0032259">
    <property type="term" value="P:methylation"/>
    <property type="evidence" value="ECO:0007669"/>
    <property type="project" value="UniProtKB-KW"/>
</dbReference>
<name>A0ABP8R7P3_9ACTN</name>
<dbReference type="SUPFAM" id="SSF53335">
    <property type="entry name" value="S-adenosyl-L-methionine-dependent methyltransferases"/>
    <property type="match status" value="1"/>
</dbReference>
<reference evidence="3" key="1">
    <citation type="journal article" date="2019" name="Int. J. Syst. Evol. Microbiol.">
        <title>The Global Catalogue of Microorganisms (GCM) 10K type strain sequencing project: providing services to taxonomists for standard genome sequencing and annotation.</title>
        <authorList>
            <consortium name="The Broad Institute Genomics Platform"/>
            <consortium name="The Broad Institute Genome Sequencing Center for Infectious Disease"/>
            <person name="Wu L."/>
            <person name="Ma J."/>
        </authorList>
    </citation>
    <scope>NUCLEOTIDE SEQUENCE [LARGE SCALE GENOMIC DNA]</scope>
    <source>
        <strain evidence="3">JCM 17933</strain>
    </source>
</reference>
<protein>
    <submittedName>
        <fullName evidence="2">Class I SAM-dependent methyltransferase</fullName>
    </submittedName>
</protein>
<proteinExistence type="predicted"/>
<accession>A0ABP8R7P3</accession>